<dbReference type="InterPro" id="IPR007646">
    <property type="entry name" value="RNA_pol_Rpb2_4"/>
</dbReference>
<dbReference type="InterPro" id="IPR015712">
    <property type="entry name" value="DNA-dir_RNA_pol_su2"/>
</dbReference>
<keyword evidence="6" id="KW-0479">Metal-binding</keyword>
<dbReference type="GO" id="GO:0003677">
    <property type="term" value="F:DNA binding"/>
    <property type="evidence" value="ECO:0007669"/>
    <property type="project" value="InterPro"/>
</dbReference>
<dbReference type="CDD" id="cd00653">
    <property type="entry name" value="RNA_pol_B_RPB2"/>
    <property type="match status" value="1"/>
</dbReference>
<dbReference type="InterPro" id="IPR037033">
    <property type="entry name" value="DNA-dir_RNAP_su2_hyb_sf"/>
</dbReference>
<dbReference type="Pfam" id="PF00562">
    <property type="entry name" value="RNA_pol_Rpb2_6"/>
    <property type="match status" value="1"/>
</dbReference>
<evidence type="ECO:0000256" key="1">
    <source>
        <dbReference type="ARBA" id="ARBA00006835"/>
    </source>
</evidence>
<evidence type="ECO:0000259" key="14">
    <source>
        <dbReference type="Pfam" id="PF04566"/>
    </source>
</evidence>
<dbReference type="Gene3D" id="2.40.270.10">
    <property type="entry name" value="DNA-directed RNA polymerase, subunit 2, domain 6"/>
    <property type="match status" value="1"/>
</dbReference>
<dbReference type="GO" id="GO:0046872">
    <property type="term" value="F:metal ion binding"/>
    <property type="evidence" value="ECO:0007669"/>
    <property type="project" value="UniProtKB-KW"/>
</dbReference>
<dbReference type="PANTHER" id="PTHR20856">
    <property type="entry name" value="DNA-DIRECTED RNA POLYMERASE I SUBUNIT 2"/>
    <property type="match status" value="1"/>
</dbReference>
<dbReference type="EC" id="2.7.7.6" evidence="2"/>
<feature type="domain" description="RNA polymerase Rpb2" evidence="11">
    <location>
        <begin position="287"/>
        <end position="409"/>
    </location>
</feature>
<feature type="domain" description="RNA polymerase Rpb2" evidence="10">
    <location>
        <begin position="1125"/>
        <end position="1204"/>
    </location>
</feature>
<evidence type="ECO:0000256" key="8">
    <source>
        <dbReference type="ARBA" id="ARBA00023163"/>
    </source>
</evidence>
<evidence type="ECO:0000259" key="12">
    <source>
        <dbReference type="Pfam" id="PF04563"/>
    </source>
</evidence>
<dbReference type="GO" id="GO:0000428">
    <property type="term" value="C:DNA-directed RNA polymerase complex"/>
    <property type="evidence" value="ECO:0007669"/>
    <property type="project" value="UniProtKB-KW"/>
</dbReference>
<dbReference type="Pfam" id="PF04566">
    <property type="entry name" value="RNA_pol_Rpb2_4"/>
    <property type="match status" value="1"/>
</dbReference>
<dbReference type="GO" id="GO:0006351">
    <property type="term" value="P:DNA-templated transcription"/>
    <property type="evidence" value="ECO:0007669"/>
    <property type="project" value="InterPro"/>
</dbReference>
<evidence type="ECO:0000256" key="2">
    <source>
        <dbReference type="ARBA" id="ARBA00012418"/>
    </source>
</evidence>
<proteinExistence type="inferred from homology"/>
<evidence type="ECO:0000256" key="3">
    <source>
        <dbReference type="ARBA" id="ARBA00022478"/>
    </source>
</evidence>
<dbReference type="InterPro" id="IPR007120">
    <property type="entry name" value="DNA-dir_RNAP_su2_dom"/>
</dbReference>
<name>A0A6C0FB06_9ZZZZ</name>
<reference evidence="15" key="1">
    <citation type="journal article" date="2020" name="Nature">
        <title>Giant virus diversity and host interactions through global metagenomics.</title>
        <authorList>
            <person name="Schulz F."/>
            <person name="Roux S."/>
            <person name="Paez-Espino D."/>
            <person name="Jungbluth S."/>
            <person name="Walsh D.A."/>
            <person name="Denef V.J."/>
            <person name="McMahon K.D."/>
            <person name="Konstantinidis K.T."/>
            <person name="Eloe-Fadrosh E.A."/>
            <person name="Kyrpides N.C."/>
            <person name="Woyke T."/>
        </authorList>
    </citation>
    <scope>NUCLEOTIDE SEQUENCE</scope>
    <source>
        <strain evidence="15">GVMAG-S-ERX556126-94</strain>
    </source>
</reference>
<evidence type="ECO:0000259" key="10">
    <source>
        <dbReference type="Pfam" id="PF04560"/>
    </source>
</evidence>
<comment type="similarity">
    <text evidence="1">Belongs to the RNA polymerase beta chain family.</text>
</comment>
<dbReference type="Gene3D" id="2.40.50.150">
    <property type="match status" value="1"/>
</dbReference>
<keyword evidence="5" id="KW-0548">Nucleotidyltransferase</keyword>
<dbReference type="EMBL" id="MN738838">
    <property type="protein sequence ID" value="QHT39046.1"/>
    <property type="molecule type" value="Genomic_DNA"/>
</dbReference>
<evidence type="ECO:0000259" key="9">
    <source>
        <dbReference type="Pfam" id="PF00562"/>
    </source>
</evidence>
<dbReference type="Pfam" id="PF04560">
    <property type="entry name" value="RNA_pol_Rpb2_7"/>
    <property type="match status" value="1"/>
</dbReference>
<sequence>MSNFEPEPYQEDFEIKELDPWSIIETYFRDNPNYKSQHQVDSFNEFIHSKTNGIEYIIKRENPQIIYKEAIDADKGNYRYQINLYYGETLNEDGSVNDKIIDNLFISSPTVYTDNKSSYMYPNVARLNGYTYASCIYCNVGVIFRDNEKKETTIKNFEKVNIGLMPIMVKSKLCVLNGLDSVRLSELGECPYDQGGYFIIKGKEKVFLSQEKKINNILYINSQNDEITPIQAVLKSISDEGFQSSRTNAIAFNRQIVKYKPANEDIAEVSKRHVHRITVRVLGIDIVIPLFVLFRSLGYVTDKQILSQIIYENDPPKLKSRILDELRASISDTTPIYDQKSAMKLLAMNTKGKEIINVIDILANNFLPNYKSNTEKGAYLGYSVRKLILTKLKVIKETDRDSYSFKRIDTAGTLLLELYRELWSIFQRNVSLKIDNDFKFHFKDFGNDIKNLINDDNSKKVFNPKCLDNIVKSFGSVFGTGLSGRQGIVQDLNRNAMLGTLSHIRRISNPLPPGSKSLGPRKLHNSQYGFVCPTESPDGGNVGIINHLSIVSKISFNVSEKNIYEALSDVGLISLKDSISDDFSVSCKVFLNGKWIGIHKDPEYLYKIMRLLKLNSIIHLYTSIYWKIDLNEIYVFCDSGRVLRPVFVLQKRGEVVSNPLIEGDYSKMSSWNHLIRGEHMYQNDPEMSVYDETYYRDVFYEIKEKHSDYVSYLMDNVAQIEYIDPLESEGLFIAKSMNSIDKDYTHCDIHPSLMLSAVAVNIPFPEHSQYPRNVFSCQQTKQVVGLYSSAYNTRFDTFSHVLNYPQKPIVTTRYKKYTDVDKLPYGINCIVAIASYTGYNQEDSMMLNKTSIQRGMFNSLYFRGYEDDEEGDGNRRIYFENPLNVKDIKKKTMLNFDKLDRNGFAKEGSYVTDEDAIVGKVGEETNMEGKRIHTVSGKTVKFNTSGYVDKVVVTKNDENLRRARVRIRKNKIPMVGDKYASRPGQKGMCGLVLEQEEMPFTKDGIVPDLIINPHAIPSRMTINQLLEVVLGKSSALGGYLGDATAFQNNDIHDYAELMKKYDYDEWGNEVMYSGITGEQLKTSIFIGPTYYQRIKIMVADKMHSRGTGPLQSLIRQPAAGRANNGGLRIGEMERDSILAHGTAEFLRESTMERSDKYNVHINDKSGLIYNGEESEDIVNVEMPYAMKMLIQELQTMSIAPRLITDNTVENPMVHEFIESGFKL</sequence>
<keyword evidence="3" id="KW-0240">DNA-directed RNA polymerase</keyword>
<dbReference type="InterPro" id="IPR007642">
    <property type="entry name" value="RNA_pol_Rpb2_2"/>
</dbReference>
<keyword evidence="7" id="KW-0862">Zinc</keyword>
<dbReference type="GO" id="GO:0032549">
    <property type="term" value="F:ribonucleoside binding"/>
    <property type="evidence" value="ECO:0007669"/>
    <property type="project" value="InterPro"/>
</dbReference>
<dbReference type="Gene3D" id="3.90.1100.10">
    <property type="match status" value="2"/>
</dbReference>
<dbReference type="AlphaFoldDB" id="A0A6C0FB06"/>
<dbReference type="InterPro" id="IPR014724">
    <property type="entry name" value="RNA_pol_RPB2_OB-fold"/>
</dbReference>
<organism evidence="15">
    <name type="scientific">viral metagenome</name>
    <dbReference type="NCBI Taxonomy" id="1070528"/>
    <lineage>
        <taxon>unclassified sequences</taxon>
        <taxon>metagenomes</taxon>
        <taxon>organismal metagenomes</taxon>
    </lineage>
</organism>
<dbReference type="Gene3D" id="3.90.1800.10">
    <property type="entry name" value="RNA polymerase alpha subunit dimerisation domain"/>
    <property type="match status" value="1"/>
</dbReference>
<protein>
    <recommendedName>
        <fullName evidence="2">DNA-directed RNA polymerase</fullName>
        <ecNumber evidence="2">2.7.7.6</ecNumber>
    </recommendedName>
</protein>
<dbReference type="SUPFAM" id="SSF64484">
    <property type="entry name" value="beta and beta-prime subunits of DNA dependent RNA-polymerase"/>
    <property type="match status" value="1"/>
</dbReference>
<evidence type="ECO:0000256" key="7">
    <source>
        <dbReference type="ARBA" id="ARBA00022833"/>
    </source>
</evidence>
<dbReference type="Pfam" id="PF04563">
    <property type="entry name" value="RNA_pol_Rpb2_1"/>
    <property type="match status" value="1"/>
</dbReference>
<evidence type="ECO:0000256" key="5">
    <source>
        <dbReference type="ARBA" id="ARBA00022695"/>
    </source>
</evidence>
<feature type="domain" description="RNA polymerase beta subunit protrusion" evidence="12">
    <location>
        <begin position="37"/>
        <end position="437"/>
    </location>
</feature>
<evidence type="ECO:0000256" key="4">
    <source>
        <dbReference type="ARBA" id="ARBA00022679"/>
    </source>
</evidence>
<feature type="domain" description="DNA-directed RNA polymerase subunit 2 hybrid-binding" evidence="9">
    <location>
        <begin position="759"/>
        <end position="1122"/>
    </location>
</feature>
<feature type="domain" description="RNA polymerase Rpb2" evidence="14">
    <location>
        <begin position="589"/>
        <end position="649"/>
    </location>
</feature>
<keyword evidence="8" id="KW-0804">Transcription</keyword>
<dbReference type="InterPro" id="IPR007644">
    <property type="entry name" value="RNA_pol_bsu_protrusion"/>
</dbReference>
<dbReference type="GO" id="GO:0003899">
    <property type="term" value="F:DNA-directed RNA polymerase activity"/>
    <property type="evidence" value="ECO:0007669"/>
    <property type="project" value="UniProtKB-EC"/>
</dbReference>
<keyword evidence="4" id="KW-0808">Transferase</keyword>
<feature type="domain" description="RNA polymerase Rpb2" evidence="13">
    <location>
        <begin position="492"/>
        <end position="554"/>
    </location>
</feature>
<evidence type="ECO:0000259" key="11">
    <source>
        <dbReference type="Pfam" id="PF04561"/>
    </source>
</evidence>
<dbReference type="InterPro" id="IPR007641">
    <property type="entry name" value="RNA_pol_Rpb2_7"/>
</dbReference>
<accession>A0A6C0FB06</accession>
<dbReference type="Pfam" id="PF04565">
    <property type="entry name" value="RNA_pol_Rpb2_3"/>
    <property type="match status" value="1"/>
</dbReference>
<dbReference type="Pfam" id="PF04561">
    <property type="entry name" value="RNA_pol_Rpb2_2"/>
    <property type="match status" value="1"/>
</dbReference>
<dbReference type="InterPro" id="IPR007645">
    <property type="entry name" value="RNA_pol_Rpb2_3"/>
</dbReference>
<evidence type="ECO:0000259" key="13">
    <source>
        <dbReference type="Pfam" id="PF04565"/>
    </source>
</evidence>
<evidence type="ECO:0000256" key="6">
    <source>
        <dbReference type="ARBA" id="ARBA00022723"/>
    </source>
</evidence>
<evidence type="ECO:0000313" key="15">
    <source>
        <dbReference type="EMBL" id="QHT39046.1"/>
    </source>
</evidence>